<dbReference type="GeneID" id="97536911"/>
<dbReference type="EMBL" id="LN679998">
    <property type="protein sequence ID" value="CEJ73159.1"/>
    <property type="molecule type" value="Genomic_DNA"/>
</dbReference>
<accession>A0ABP1XT31</accession>
<protein>
    <recommendedName>
        <fullName evidence="4">LSM domain-containing protein</fullName>
    </recommendedName>
</protein>
<evidence type="ECO:0000256" key="1">
    <source>
        <dbReference type="SAM" id="Phobius"/>
    </source>
</evidence>
<keyword evidence="1" id="KW-0812">Transmembrane</keyword>
<feature type="transmembrane region" description="Helical" evidence="1">
    <location>
        <begin position="86"/>
        <end position="107"/>
    </location>
</feature>
<name>A0ABP1XT31_PARSO</name>
<evidence type="ECO:0008006" key="4">
    <source>
        <dbReference type="Google" id="ProtNLM"/>
    </source>
</evidence>
<organism evidence="2 3">
    <name type="scientific">Paraclostridium sordellii</name>
    <name type="common">Clostridium sordellii</name>
    <dbReference type="NCBI Taxonomy" id="1505"/>
    <lineage>
        <taxon>Bacteria</taxon>
        <taxon>Bacillati</taxon>
        <taxon>Bacillota</taxon>
        <taxon>Clostridia</taxon>
        <taxon>Peptostreptococcales</taxon>
        <taxon>Peptostreptococcaceae</taxon>
        <taxon>Paraclostridium</taxon>
    </lineage>
</organism>
<reference evidence="2 3" key="1">
    <citation type="submission" date="2014-11" db="EMBL/GenBank/DDBJ databases">
        <authorList>
            <person name="Aslett M.A."/>
            <person name="De Silva N."/>
        </authorList>
    </citation>
    <scope>NUCLEOTIDE SEQUENCE [LARGE SCALE GENOMIC DNA]</scope>
    <source>
        <strain evidence="2 3">ATCC9714</strain>
    </source>
</reference>
<dbReference type="RefSeq" id="WP_021123650.1">
    <property type="nucleotide sequence ID" value="NZ_CDNJ01000003.1"/>
</dbReference>
<gene>
    <name evidence="2" type="ORF">ATCC9714_10471</name>
</gene>
<sequence length="108" mass="12664">MNSNKSNLNRNSNRNDSNLQDKCRELMNYHVVFTMRDGSMLDGIIEGVDDDNVTMLIGEDMVEGEGEGNQRQFGPRRFRRYRRRRIPFSRLVGLSLLAYPFIFPPFIF</sequence>
<evidence type="ECO:0000313" key="2">
    <source>
        <dbReference type="EMBL" id="CEJ73159.1"/>
    </source>
</evidence>
<dbReference type="Proteomes" id="UP000032811">
    <property type="component" value="Chromosome 1"/>
</dbReference>
<proteinExistence type="predicted"/>
<keyword evidence="1" id="KW-0472">Membrane</keyword>
<keyword evidence="1" id="KW-1133">Transmembrane helix</keyword>
<evidence type="ECO:0000313" key="3">
    <source>
        <dbReference type="Proteomes" id="UP000032811"/>
    </source>
</evidence>
<keyword evidence="3" id="KW-1185">Reference proteome</keyword>